<evidence type="ECO:0000256" key="7">
    <source>
        <dbReference type="ARBA" id="ARBA00023136"/>
    </source>
</evidence>
<feature type="transmembrane region" description="Helical" evidence="9">
    <location>
        <begin position="465"/>
        <end position="485"/>
    </location>
</feature>
<feature type="transmembrane region" description="Helical" evidence="9">
    <location>
        <begin position="285"/>
        <end position="308"/>
    </location>
</feature>
<feature type="transmembrane region" description="Helical" evidence="9">
    <location>
        <begin position="422"/>
        <end position="444"/>
    </location>
</feature>
<feature type="transmembrane region" description="Helical" evidence="9">
    <location>
        <begin position="32"/>
        <end position="50"/>
    </location>
</feature>
<dbReference type="GO" id="GO:0005886">
    <property type="term" value="C:plasma membrane"/>
    <property type="evidence" value="ECO:0007669"/>
    <property type="project" value="UniProtKB-SubCell"/>
</dbReference>
<organism evidence="10 11">
    <name type="scientific">Geodermatophilus saharensis</name>
    <dbReference type="NCBI Taxonomy" id="1137994"/>
    <lineage>
        <taxon>Bacteria</taxon>
        <taxon>Bacillati</taxon>
        <taxon>Actinomycetota</taxon>
        <taxon>Actinomycetes</taxon>
        <taxon>Geodermatophilales</taxon>
        <taxon>Geodermatophilaceae</taxon>
        <taxon>Geodermatophilus</taxon>
    </lineage>
</organism>
<keyword evidence="3" id="KW-0813">Transport</keyword>
<reference evidence="11" key="1">
    <citation type="submission" date="2017-06" db="EMBL/GenBank/DDBJ databases">
        <authorList>
            <person name="Varghese N."/>
            <person name="Submissions S."/>
        </authorList>
    </citation>
    <scope>NUCLEOTIDE SEQUENCE [LARGE SCALE GENOMIC DNA]</scope>
    <source>
        <strain evidence="11">DSM 45423</strain>
    </source>
</reference>
<name>A0A239E013_9ACTN</name>
<evidence type="ECO:0000256" key="1">
    <source>
        <dbReference type="ARBA" id="ARBA00004651"/>
    </source>
</evidence>
<evidence type="ECO:0000256" key="9">
    <source>
        <dbReference type="SAM" id="Phobius"/>
    </source>
</evidence>
<dbReference type="PANTHER" id="PTHR30047">
    <property type="entry name" value="HIGH-AFFINITY CHOLINE TRANSPORT PROTEIN-RELATED"/>
    <property type="match status" value="1"/>
</dbReference>
<evidence type="ECO:0000313" key="11">
    <source>
        <dbReference type="Proteomes" id="UP000198386"/>
    </source>
</evidence>
<feature type="transmembrane region" description="Helical" evidence="9">
    <location>
        <begin position="497"/>
        <end position="517"/>
    </location>
</feature>
<feature type="region of interest" description="Disordered" evidence="8">
    <location>
        <begin position="556"/>
        <end position="621"/>
    </location>
</feature>
<dbReference type="GO" id="GO:0022857">
    <property type="term" value="F:transmembrane transporter activity"/>
    <property type="evidence" value="ECO:0007669"/>
    <property type="project" value="InterPro"/>
</dbReference>
<dbReference type="Proteomes" id="UP000198386">
    <property type="component" value="Unassembled WGS sequence"/>
</dbReference>
<sequence length="621" mass="65074">MHATDVTVTGTHPAIAEPPPCVADSHWAVDRVLFAIAAVMALGFVAWGFVSPTGLGTASTSALGWITGNLGWLFVLLASAFVIYVIWLAAGKYGRIPLGRDTERPEFRTVSWIAMMFSAGMGIGLMFFGVAEPLSHYVSPPPLTTEAESSEAIQTAMATTLFHWTLHPWAMYAVVGLAIAYGTFRKGRRQLISSAFIPLLGRRRAEGPAGRVIDVLAIFATLFGSAASLGLGALQIGSGVEILGWAGDVGNGVLVAIIAILTAAFVASAVSGIERGIQWLSNTNMVLALLLAVFVFVLGPTIFILNLIPDAVGSYFSDLGEMAARTEATGGDAMATWLRGWTVFYWAWWISWTPFVGLFIARISRGRTIRQFVTGVLLVPSLVSLLWFAVFGGAGIAAQRGGADIAGQGTTEGQLFAVLEQYPLATAATVLVMVLVAIFFVSGADAASIVMGSLSQRGTLEPSRWVVVFWGVVMGSVAAIMLLLGEDGAALTGLQNLTIIAALPFALVMAALAVSLVKDLRHDPIVLRGNYASLAIEQAVVDGISRHGDDFVLVVEKTPDPSSGATTADPGQPPVGSPGTDGQVPPSPGGNFVASPGDGPSVPARTQPRAEAMGRPSDPRD</sequence>
<feature type="transmembrane region" description="Helical" evidence="9">
    <location>
        <begin position="166"/>
        <end position="184"/>
    </location>
</feature>
<dbReference type="PROSITE" id="PS01303">
    <property type="entry name" value="BCCT"/>
    <property type="match status" value="1"/>
</dbReference>
<evidence type="ECO:0000256" key="4">
    <source>
        <dbReference type="ARBA" id="ARBA00022475"/>
    </source>
</evidence>
<accession>A0A239E013</accession>
<dbReference type="AlphaFoldDB" id="A0A239E013"/>
<keyword evidence="4" id="KW-1003">Cell membrane</keyword>
<evidence type="ECO:0000256" key="6">
    <source>
        <dbReference type="ARBA" id="ARBA00022989"/>
    </source>
</evidence>
<evidence type="ECO:0000256" key="3">
    <source>
        <dbReference type="ARBA" id="ARBA00022448"/>
    </source>
</evidence>
<dbReference type="EMBL" id="FZOH01000004">
    <property type="protein sequence ID" value="SNS38036.1"/>
    <property type="molecule type" value="Genomic_DNA"/>
</dbReference>
<evidence type="ECO:0000256" key="8">
    <source>
        <dbReference type="SAM" id="MobiDB-lite"/>
    </source>
</evidence>
<protein>
    <submittedName>
        <fullName evidence="10">Choline/carnitine/betaine transport</fullName>
    </submittedName>
</protein>
<dbReference type="InterPro" id="IPR018093">
    <property type="entry name" value="BCCT_CS"/>
</dbReference>
<keyword evidence="11" id="KW-1185">Reference proteome</keyword>
<comment type="subcellular location">
    <subcellularLocation>
        <location evidence="1">Cell membrane</location>
        <topology evidence="1">Multi-pass membrane protein</topology>
    </subcellularLocation>
</comment>
<dbReference type="InterPro" id="IPR000060">
    <property type="entry name" value="BCCT_transptr"/>
</dbReference>
<keyword evidence="6 9" id="KW-1133">Transmembrane helix</keyword>
<keyword evidence="5 9" id="KW-0812">Transmembrane</keyword>
<proteinExistence type="inferred from homology"/>
<feature type="transmembrane region" description="Helical" evidence="9">
    <location>
        <begin position="253"/>
        <end position="273"/>
    </location>
</feature>
<feature type="transmembrane region" description="Helical" evidence="9">
    <location>
        <begin position="373"/>
        <end position="398"/>
    </location>
</feature>
<dbReference type="Pfam" id="PF02028">
    <property type="entry name" value="BCCT"/>
    <property type="match status" value="1"/>
</dbReference>
<evidence type="ECO:0000256" key="5">
    <source>
        <dbReference type="ARBA" id="ARBA00022692"/>
    </source>
</evidence>
<dbReference type="PANTHER" id="PTHR30047:SF7">
    <property type="entry name" value="HIGH-AFFINITY CHOLINE TRANSPORT PROTEIN"/>
    <property type="match status" value="1"/>
</dbReference>
<keyword evidence="7 9" id="KW-0472">Membrane</keyword>
<evidence type="ECO:0000256" key="2">
    <source>
        <dbReference type="ARBA" id="ARBA00005658"/>
    </source>
</evidence>
<feature type="transmembrane region" description="Helical" evidence="9">
    <location>
        <begin position="212"/>
        <end position="233"/>
    </location>
</feature>
<feature type="transmembrane region" description="Helical" evidence="9">
    <location>
        <begin position="110"/>
        <end position="131"/>
    </location>
</feature>
<gene>
    <name evidence="10" type="ORF">SAMN04488107_2312</name>
</gene>
<dbReference type="NCBIfam" id="TIGR00842">
    <property type="entry name" value="bcct"/>
    <property type="match status" value="1"/>
</dbReference>
<feature type="transmembrane region" description="Helical" evidence="9">
    <location>
        <begin position="343"/>
        <end position="361"/>
    </location>
</feature>
<feature type="transmembrane region" description="Helical" evidence="9">
    <location>
        <begin position="70"/>
        <end position="90"/>
    </location>
</feature>
<comment type="similarity">
    <text evidence="2">Belongs to the BCCT transporter (TC 2.A.15) family.</text>
</comment>
<evidence type="ECO:0000313" key="10">
    <source>
        <dbReference type="EMBL" id="SNS38036.1"/>
    </source>
</evidence>